<sequence length="322" mass="34967">MSTAHAPGGGAPAWVWSVALGGALGLALLMLTLDRLWPGLPALAGPYLNLARLDEPPRHGPRVVALGDSKLRFGVAFDGELRQGLPLDFVRINWNSAKPADLAPALAALCRQPPALLLVQADLLIWQREPVESPGQRLRQHYRENLERLGLLWGRRHPYLLADNLGRTRDGWQPEGRIGPPQRLSPAELQARQAEALRGWQPAAPEALQSWQHSLDCLHAAGTEIALLSLPRAPFAQALMAGPLARHEVEALARADAGRGWRHWSAPLRFEDAEFFDAAHLRASGQARYSAWLREALARWLQARAASLPAGAAAQALAGPGA</sequence>
<dbReference type="AlphaFoldDB" id="A0A9X0XBC8"/>
<feature type="transmembrane region" description="Helical" evidence="1">
    <location>
        <begin position="13"/>
        <end position="33"/>
    </location>
</feature>
<comment type="caution">
    <text evidence="2">The sequence shown here is derived from an EMBL/GenBank/DDBJ whole genome shotgun (WGS) entry which is preliminary data.</text>
</comment>
<dbReference type="RefSeq" id="WP_201823425.1">
    <property type="nucleotide sequence ID" value="NZ_JAERRA010000001.1"/>
</dbReference>
<reference evidence="2 3" key="1">
    <citation type="submission" date="2021-01" db="EMBL/GenBank/DDBJ databases">
        <title>Piscinibacter sp. Jin2 Genome sequencing and assembly.</title>
        <authorList>
            <person name="Kim I."/>
        </authorList>
    </citation>
    <scope>NUCLEOTIDE SEQUENCE [LARGE SCALE GENOMIC DNA]</scope>
    <source>
        <strain evidence="2 3">Jin2</strain>
    </source>
</reference>
<accession>A0A9X0XBC8</accession>
<protein>
    <recommendedName>
        <fullName evidence="4">SGNH/GDSL hydrolase family protein</fullName>
    </recommendedName>
</protein>
<proteinExistence type="predicted"/>
<evidence type="ECO:0000313" key="3">
    <source>
        <dbReference type="Proteomes" id="UP000643207"/>
    </source>
</evidence>
<keyword evidence="1" id="KW-1133">Transmembrane helix</keyword>
<keyword evidence="1" id="KW-0812">Transmembrane</keyword>
<dbReference type="EMBL" id="JAERRA010000001">
    <property type="protein sequence ID" value="MBL0718600.1"/>
    <property type="molecule type" value="Genomic_DNA"/>
</dbReference>
<evidence type="ECO:0000256" key="1">
    <source>
        <dbReference type="SAM" id="Phobius"/>
    </source>
</evidence>
<name>A0A9X0XBC8_9BURK</name>
<keyword evidence="1" id="KW-0472">Membrane</keyword>
<organism evidence="2 3">
    <name type="scientific">Aquariibacter lacus</name>
    <dbReference type="NCBI Taxonomy" id="2801332"/>
    <lineage>
        <taxon>Bacteria</taxon>
        <taxon>Pseudomonadati</taxon>
        <taxon>Pseudomonadota</taxon>
        <taxon>Betaproteobacteria</taxon>
        <taxon>Burkholderiales</taxon>
        <taxon>Sphaerotilaceae</taxon>
        <taxon>Aquariibacter</taxon>
    </lineage>
</organism>
<keyword evidence="3" id="KW-1185">Reference proteome</keyword>
<gene>
    <name evidence="2" type="ORF">JI742_01740</name>
</gene>
<evidence type="ECO:0008006" key="4">
    <source>
        <dbReference type="Google" id="ProtNLM"/>
    </source>
</evidence>
<evidence type="ECO:0000313" key="2">
    <source>
        <dbReference type="EMBL" id="MBL0718600.1"/>
    </source>
</evidence>
<dbReference type="Proteomes" id="UP000643207">
    <property type="component" value="Unassembled WGS sequence"/>
</dbReference>